<dbReference type="GO" id="GO:0005886">
    <property type="term" value="C:plasma membrane"/>
    <property type="evidence" value="ECO:0007669"/>
    <property type="project" value="TreeGrafter"/>
</dbReference>
<keyword evidence="5" id="KW-0808">Transferase</keyword>
<dbReference type="PROSITE" id="PS50109">
    <property type="entry name" value="HIS_KIN"/>
    <property type="match status" value="1"/>
</dbReference>
<name>E7FU76_ERYRH</name>
<evidence type="ECO:0000256" key="8">
    <source>
        <dbReference type="SAM" id="Phobius"/>
    </source>
</evidence>
<dbReference type="PANTHER" id="PTHR45453:SF3">
    <property type="entry name" value="HISTIDINE KINASE"/>
    <property type="match status" value="1"/>
</dbReference>
<dbReference type="GO" id="GO:0004721">
    <property type="term" value="F:phosphoprotein phosphatase activity"/>
    <property type="evidence" value="ECO:0007669"/>
    <property type="project" value="TreeGrafter"/>
</dbReference>
<dbReference type="RefSeq" id="WP_003773665.1">
    <property type="nucleotide sequence ID" value="NZ_ACLK02000001.1"/>
</dbReference>
<gene>
    <name evidence="11" type="ORF">HMPREF0357_10412</name>
</gene>
<evidence type="ECO:0000256" key="1">
    <source>
        <dbReference type="ARBA" id="ARBA00000085"/>
    </source>
</evidence>
<dbReference type="GeneID" id="41396412"/>
<evidence type="ECO:0000259" key="10">
    <source>
        <dbReference type="PROSITE" id="PS50885"/>
    </source>
</evidence>
<dbReference type="InterPro" id="IPR003594">
    <property type="entry name" value="HATPase_dom"/>
</dbReference>
<dbReference type="Gene3D" id="1.10.287.130">
    <property type="match status" value="1"/>
</dbReference>
<feature type="domain" description="Histidine kinase" evidence="9">
    <location>
        <begin position="260"/>
        <end position="465"/>
    </location>
</feature>
<keyword evidence="12" id="KW-1185">Reference proteome</keyword>
<dbReference type="InterPro" id="IPR050351">
    <property type="entry name" value="BphY/WalK/GraS-like"/>
</dbReference>
<dbReference type="Proteomes" id="UP000003028">
    <property type="component" value="Unassembled WGS sequence"/>
</dbReference>
<accession>E7FU76</accession>
<dbReference type="AlphaFoldDB" id="E7FU76"/>
<protein>
    <recommendedName>
        <fullName evidence="3">histidine kinase</fullName>
        <ecNumber evidence="3">2.7.13.3</ecNumber>
    </recommendedName>
</protein>
<proteinExistence type="predicted"/>
<evidence type="ECO:0000256" key="2">
    <source>
        <dbReference type="ARBA" id="ARBA00004370"/>
    </source>
</evidence>
<dbReference type="SUPFAM" id="SSF55874">
    <property type="entry name" value="ATPase domain of HSP90 chaperone/DNA topoisomerase II/histidine kinase"/>
    <property type="match status" value="1"/>
</dbReference>
<evidence type="ECO:0000256" key="3">
    <source>
        <dbReference type="ARBA" id="ARBA00012438"/>
    </source>
</evidence>
<evidence type="ECO:0000259" key="9">
    <source>
        <dbReference type="PROSITE" id="PS50109"/>
    </source>
</evidence>
<evidence type="ECO:0000256" key="7">
    <source>
        <dbReference type="ARBA" id="ARBA00023012"/>
    </source>
</evidence>
<dbReference type="InterPro" id="IPR036890">
    <property type="entry name" value="HATPase_C_sf"/>
</dbReference>
<reference evidence="11" key="1">
    <citation type="submission" date="2011-01" db="EMBL/GenBank/DDBJ databases">
        <authorList>
            <person name="Muzny D."/>
            <person name="Qin X."/>
            <person name="Buhay C."/>
            <person name="Dugan-Rocha S."/>
            <person name="Ding Y."/>
            <person name="Chen G."/>
            <person name="Hawes A."/>
            <person name="Holder M."/>
            <person name="Jhangiani S."/>
            <person name="Johnson A."/>
            <person name="Khan Z."/>
            <person name="Li Z."/>
            <person name="Liu W."/>
            <person name="Liu X."/>
            <person name="Perez L."/>
            <person name="Shen H."/>
            <person name="Wang Q."/>
            <person name="Watt J."/>
            <person name="Xi L."/>
            <person name="Xin Y."/>
            <person name="Zhou J."/>
            <person name="Deng J."/>
            <person name="Jiang H."/>
            <person name="Liu Y."/>
            <person name="Qu J."/>
            <person name="Song X.-Z."/>
            <person name="Zhang L."/>
            <person name="Villasana D."/>
            <person name="Johnson A."/>
            <person name="Liu J."/>
            <person name="Liyanage D."/>
            <person name="Lorensuhewa L."/>
            <person name="Robinson T."/>
            <person name="Song A."/>
            <person name="Song B.-B."/>
            <person name="Dinh H."/>
            <person name="Thornton R."/>
            <person name="Coyle M."/>
            <person name="Francisco L."/>
            <person name="Jackson L."/>
            <person name="Javaid M."/>
            <person name="Korchina V."/>
            <person name="Kovar C."/>
            <person name="Mata R."/>
            <person name="Mathew T."/>
            <person name="Ngo R."/>
            <person name="Nguyen L."/>
            <person name="Nguyen N."/>
            <person name="Okwuonu G."/>
            <person name="Ongeri F."/>
            <person name="Pham C."/>
            <person name="Simmons D."/>
            <person name="Wilczek-Boney K."/>
            <person name="Hale W."/>
            <person name="Jakkamsetti A."/>
            <person name="Pham P."/>
            <person name="Ruth R."/>
            <person name="San Lucas F."/>
            <person name="Warren J."/>
            <person name="Zhang J."/>
            <person name="Zhao Z."/>
            <person name="Zhou C."/>
            <person name="Zhu D."/>
            <person name="Lee S."/>
            <person name="Bess C."/>
            <person name="Blankenburg K."/>
            <person name="Forbes L."/>
            <person name="Fu Q."/>
            <person name="Gubbala S."/>
            <person name="Hirani K."/>
            <person name="Jayaseelan J.C."/>
            <person name="Lara F."/>
            <person name="Munidasa M."/>
            <person name="Palculict T."/>
            <person name="Patil S."/>
            <person name="Pu L.-L."/>
            <person name="Saada N."/>
            <person name="Tang L."/>
            <person name="Weissenberger G."/>
            <person name="Zhu Y."/>
            <person name="Hemphill L."/>
            <person name="Shang Y."/>
            <person name="Youmans B."/>
            <person name="Ayvaz T."/>
            <person name="Ross M."/>
            <person name="Santibanez J."/>
            <person name="Aqrawi P."/>
            <person name="Gross S."/>
            <person name="Joshi V."/>
            <person name="Fowler G."/>
            <person name="Nazareth L."/>
            <person name="Reid J."/>
            <person name="Worley K."/>
            <person name="Petrosino J."/>
            <person name="Highlander S."/>
            <person name="Gibbs R."/>
        </authorList>
    </citation>
    <scope>NUCLEOTIDE SEQUENCE [LARGE SCALE GENOMIC DNA]</scope>
    <source>
        <strain evidence="11">ATCC 19414</strain>
    </source>
</reference>
<comment type="subcellular location">
    <subcellularLocation>
        <location evidence="2">Membrane</location>
    </subcellularLocation>
</comment>
<keyword evidence="7" id="KW-0902">Two-component regulatory system</keyword>
<evidence type="ECO:0000313" key="12">
    <source>
        <dbReference type="Proteomes" id="UP000003028"/>
    </source>
</evidence>
<dbReference type="InterPro" id="IPR003661">
    <property type="entry name" value="HisK_dim/P_dom"/>
</dbReference>
<dbReference type="CDD" id="cd00082">
    <property type="entry name" value="HisKA"/>
    <property type="match status" value="1"/>
</dbReference>
<evidence type="ECO:0000256" key="4">
    <source>
        <dbReference type="ARBA" id="ARBA00022553"/>
    </source>
</evidence>
<feature type="transmembrane region" description="Helical" evidence="8">
    <location>
        <begin position="12"/>
        <end position="33"/>
    </location>
</feature>
<dbReference type="Gene3D" id="3.30.565.10">
    <property type="entry name" value="Histidine kinase-like ATPase, C-terminal domain"/>
    <property type="match status" value="1"/>
</dbReference>
<dbReference type="InterPro" id="IPR003660">
    <property type="entry name" value="HAMP_dom"/>
</dbReference>
<sequence>MNKLNLFQKNFIYTFSVLISVVLLIHGILYSFIPTLYLNQKHQDLKNLTQELTSYMNHMDNQSILDLSETFAYVNNTNMKVTINNQSYPYYGLMQFHIEFNEDLTIEEIQAIQSNLFVQTPGELNKVGVILETLQFQNNFNEPINVQVMMSVQPVHEIKALTLKLLPYSIVLCIIIAGIAAFVYSKKITKPIRDLLKITNDMAAFKEGISFSSDSNDEIAQLGFHINKMYASLLKAISTLQDNLKRMENLEEQKEMFFKAASHELRTPLTSLSILLENMIYGIKPYHNHEKYLPKALELVGNTNIKLKQILDASSDDISPDHQHDTVAIHALISDIIKQNQLLIEHKHLDIEFKSSQLEVDTNKRLIQDVLNNIIGNAVVHSLSNTTIVIELQEQCLTISNIYLTDQTIETEKLFEPFYRYDKSRGQGITGNGLGLYITKRNLQRLNITYHVQNLDNRFIFKLFF</sequence>
<dbReference type="SMART" id="SM00387">
    <property type="entry name" value="HATPase_c"/>
    <property type="match status" value="1"/>
</dbReference>
<dbReference type="CDD" id="cd06225">
    <property type="entry name" value="HAMP"/>
    <property type="match status" value="1"/>
</dbReference>
<dbReference type="PROSITE" id="PS50885">
    <property type="entry name" value="HAMP"/>
    <property type="match status" value="1"/>
</dbReference>
<dbReference type="EC" id="2.7.13.3" evidence="3"/>
<dbReference type="Gene3D" id="6.10.340.10">
    <property type="match status" value="1"/>
</dbReference>
<feature type="domain" description="HAMP" evidence="10">
    <location>
        <begin position="186"/>
        <end position="238"/>
    </location>
</feature>
<keyword evidence="8" id="KW-0472">Membrane</keyword>
<keyword evidence="8" id="KW-1133">Transmembrane helix</keyword>
<dbReference type="GO" id="GO:0016036">
    <property type="term" value="P:cellular response to phosphate starvation"/>
    <property type="evidence" value="ECO:0007669"/>
    <property type="project" value="TreeGrafter"/>
</dbReference>
<keyword evidence="8" id="KW-0812">Transmembrane</keyword>
<comment type="catalytic activity">
    <reaction evidence="1">
        <text>ATP + protein L-histidine = ADP + protein N-phospho-L-histidine.</text>
        <dbReference type="EC" id="2.7.13.3"/>
    </reaction>
</comment>
<evidence type="ECO:0000313" key="11">
    <source>
        <dbReference type="EMBL" id="EFY09617.1"/>
    </source>
</evidence>
<organism evidence="11 12">
    <name type="scientific">Erysipelothrix rhusiopathiae ATCC 19414</name>
    <dbReference type="NCBI Taxonomy" id="525280"/>
    <lineage>
        <taxon>Bacteria</taxon>
        <taxon>Bacillati</taxon>
        <taxon>Bacillota</taxon>
        <taxon>Erysipelotrichia</taxon>
        <taxon>Erysipelotrichales</taxon>
        <taxon>Erysipelotrichaceae</taxon>
        <taxon>Erysipelothrix</taxon>
    </lineage>
</organism>
<dbReference type="InterPro" id="IPR036097">
    <property type="entry name" value="HisK_dim/P_sf"/>
</dbReference>
<dbReference type="SUPFAM" id="SSF158472">
    <property type="entry name" value="HAMP domain-like"/>
    <property type="match status" value="1"/>
</dbReference>
<evidence type="ECO:0000256" key="6">
    <source>
        <dbReference type="ARBA" id="ARBA00022777"/>
    </source>
</evidence>
<dbReference type="EMBL" id="ACLK02000001">
    <property type="protein sequence ID" value="EFY09617.1"/>
    <property type="molecule type" value="Genomic_DNA"/>
</dbReference>
<dbReference type="SMART" id="SM00388">
    <property type="entry name" value="HisKA"/>
    <property type="match status" value="1"/>
</dbReference>
<dbReference type="OrthoDB" id="9762826at2"/>
<dbReference type="Pfam" id="PF02518">
    <property type="entry name" value="HATPase_c"/>
    <property type="match status" value="1"/>
</dbReference>
<comment type="caution">
    <text evidence="11">The sequence shown here is derived from an EMBL/GenBank/DDBJ whole genome shotgun (WGS) entry which is preliminary data.</text>
</comment>
<dbReference type="STRING" id="1648.A2I91_05160"/>
<keyword evidence="6" id="KW-0418">Kinase</keyword>
<evidence type="ECO:0000256" key="5">
    <source>
        <dbReference type="ARBA" id="ARBA00022679"/>
    </source>
</evidence>
<feature type="transmembrane region" description="Helical" evidence="8">
    <location>
        <begin position="165"/>
        <end position="184"/>
    </location>
</feature>
<dbReference type="InterPro" id="IPR005467">
    <property type="entry name" value="His_kinase_dom"/>
</dbReference>
<dbReference type="GO" id="GO:0000155">
    <property type="term" value="F:phosphorelay sensor kinase activity"/>
    <property type="evidence" value="ECO:0007669"/>
    <property type="project" value="InterPro"/>
</dbReference>
<dbReference type="PANTHER" id="PTHR45453">
    <property type="entry name" value="PHOSPHATE REGULON SENSOR PROTEIN PHOR"/>
    <property type="match status" value="1"/>
</dbReference>
<dbReference type="SUPFAM" id="SSF47384">
    <property type="entry name" value="Homodimeric domain of signal transducing histidine kinase"/>
    <property type="match status" value="1"/>
</dbReference>
<keyword evidence="4" id="KW-0597">Phosphoprotein</keyword>